<protein>
    <submittedName>
        <fullName evidence="2">BQ5605_C010g06061 protein</fullName>
    </submittedName>
</protein>
<reference evidence="2 3" key="1">
    <citation type="submission" date="2016-11" db="EMBL/GenBank/DDBJ databases">
        <authorList>
            <person name="Jaros S."/>
            <person name="Januszkiewicz K."/>
            <person name="Wedrychowicz H."/>
        </authorList>
    </citation>
    <scope>NUCLEOTIDE SEQUENCE [LARGE SCALE GENOMIC DNA]</scope>
</reference>
<name>A0A2X0NMH1_9BASI</name>
<dbReference type="EMBL" id="FQNC01000012">
    <property type="protein sequence ID" value="SGY14098.1"/>
    <property type="molecule type" value="Genomic_DNA"/>
</dbReference>
<feature type="region of interest" description="Disordered" evidence="1">
    <location>
        <begin position="1"/>
        <end position="49"/>
    </location>
</feature>
<accession>A0A2X0NMH1</accession>
<sequence length="170" mass="18655">MQLQTSTEEGGMCTSPQSRERGVRPSSVDDGARPEAEAPVQSFLASKTASESRHLGSKTLRDLCENINCTVRVRRRTELTHIFPWHTAHTIPVLVTTDGQADLPFLDDIKSRGWILSTVPSNAIEKSFGEGWKWADSAIAQANLNLGRTGFVGTNNSQVVVQRPIRVVSL</sequence>
<dbReference type="Proteomes" id="UP000249464">
    <property type="component" value="Unassembled WGS sequence"/>
</dbReference>
<keyword evidence="3" id="KW-1185">Reference proteome</keyword>
<organism evidence="2 3">
    <name type="scientific">Microbotryum silenes-dioicae</name>
    <dbReference type="NCBI Taxonomy" id="796604"/>
    <lineage>
        <taxon>Eukaryota</taxon>
        <taxon>Fungi</taxon>
        <taxon>Dikarya</taxon>
        <taxon>Basidiomycota</taxon>
        <taxon>Pucciniomycotina</taxon>
        <taxon>Microbotryomycetes</taxon>
        <taxon>Microbotryales</taxon>
        <taxon>Microbotryaceae</taxon>
        <taxon>Microbotryum</taxon>
    </lineage>
</organism>
<proteinExistence type="predicted"/>
<evidence type="ECO:0000256" key="1">
    <source>
        <dbReference type="SAM" id="MobiDB-lite"/>
    </source>
</evidence>
<gene>
    <name evidence="2" type="primary">BQ5605_C010g06061</name>
    <name evidence="2" type="ORF">BQ5605_C010G06061</name>
</gene>
<evidence type="ECO:0000313" key="3">
    <source>
        <dbReference type="Proteomes" id="UP000249464"/>
    </source>
</evidence>
<evidence type="ECO:0000313" key="2">
    <source>
        <dbReference type="EMBL" id="SGY14098.1"/>
    </source>
</evidence>
<dbReference type="AlphaFoldDB" id="A0A2X0NMH1"/>